<dbReference type="STRING" id="1077947.SAMN05216227_100920"/>
<evidence type="ECO:0000313" key="2">
    <source>
        <dbReference type="Proteomes" id="UP000183002"/>
    </source>
</evidence>
<protein>
    <recommendedName>
        <fullName evidence="3">Hemolysin-type calcium-binding repeat-containing protein</fullName>
    </recommendedName>
</protein>
<name>A0A1H8EKM8_9RHOB</name>
<sequence length="76" mass="7401">MVPGEAGGPVNVAPILPPPVLLAPVVPAPVLPNAPIFGTAASDRIDGGVGADVIDGRGGNDTIFSGDTYLEEGPAA</sequence>
<dbReference type="Proteomes" id="UP000183002">
    <property type="component" value="Unassembled WGS sequence"/>
</dbReference>
<dbReference type="Pfam" id="PF00353">
    <property type="entry name" value="HemolysinCabind"/>
    <property type="match status" value="1"/>
</dbReference>
<evidence type="ECO:0000313" key="1">
    <source>
        <dbReference type="EMBL" id="SEN19946.1"/>
    </source>
</evidence>
<dbReference type="GO" id="GO:0005509">
    <property type="term" value="F:calcium ion binding"/>
    <property type="evidence" value="ECO:0007669"/>
    <property type="project" value="InterPro"/>
</dbReference>
<dbReference type="Gene3D" id="2.150.10.10">
    <property type="entry name" value="Serralysin-like metalloprotease, C-terminal"/>
    <property type="match status" value="1"/>
</dbReference>
<dbReference type="InterPro" id="IPR001343">
    <property type="entry name" value="Hemolysn_Ca-bd"/>
</dbReference>
<evidence type="ECO:0008006" key="3">
    <source>
        <dbReference type="Google" id="ProtNLM"/>
    </source>
</evidence>
<gene>
    <name evidence="1" type="ORF">SAMN05216227_100920</name>
</gene>
<dbReference type="InterPro" id="IPR011049">
    <property type="entry name" value="Serralysin-like_metalloprot_C"/>
</dbReference>
<organism evidence="1 2">
    <name type="scientific">Pseudorhodobacter antarcticus</name>
    <dbReference type="NCBI Taxonomy" id="1077947"/>
    <lineage>
        <taxon>Bacteria</taxon>
        <taxon>Pseudomonadati</taxon>
        <taxon>Pseudomonadota</taxon>
        <taxon>Alphaproteobacteria</taxon>
        <taxon>Rhodobacterales</taxon>
        <taxon>Paracoccaceae</taxon>
        <taxon>Pseudorhodobacter</taxon>
    </lineage>
</organism>
<dbReference type="AlphaFoldDB" id="A0A1H8EKM8"/>
<dbReference type="EMBL" id="FOCO01000009">
    <property type="protein sequence ID" value="SEN19946.1"/>
    <property type="molecule type" value="Genomic_DNA"/>
</dbReference>
<accession>A0A1H8EKM8</accession>
<dbReference type="SUPFAM" id="SSF51120">
    <property type="entry name" value="beta-Roll"/>
    <property type="match status" value="1"/>
</dbReference>
<proteinExistence type="predicted"/>
<reference evidence="1 2" key="1">
    <citation type="submission" date="2016-10" db="EMBL/GenBank/DDBJ databases">
        <authorList>
            <person name="de Groot N.N."/>
        </authorList>
    </citation>
    <scope>NUCLEOTIDE SEQUENCE [LARGE SCALE GENOMIC DNA]</scope>
    <source>
        <strain evidence="1 2">CGMCC 1.10836</strain>
    </source>
</reference>
<keyword evidence="2" id="KW-1185">Reference proteome</keyword>